<feature type="transmembrane region" description="Helical" evidence="6">
    <location>
        <begin position="36"/>
        <end position="53"/>
    </location>
</feature>
<sequence>MEKKTKIGYGYMIVGIFTWSTIELTIKLIQNESSPITLNFFRFSVGAVILLLYALITKRTRSLVLLIKQYPKYYIPASLLGLVIGMILFAIGTTYTDASFAATIFSSNPIIISLFMILFRNEKKNKKKIIGILLGFVGVLVIVTEFQFKAILNSDFFLGNILVFFGMALWCIDVIIGKELMKKRLVLSSEEDIQIDSLDFNLVTFIFATLIYIPLLFYDNQWQIITNFTWTTWIGMLYLGIITTGLGYILFFKGIDMIEASKGINLFYFKPIFATILSYFILNEEPTYFLLIGIVIEIIALILITRE</sequence>
<evidence type="ECO:0000256" key="2">
    <source>
        <dbReference type="ARBA" id="ARBA00022475"/>
    </source>
</evidence>
<dbReference type="Pfam" id="PF00892">
    <property type="entry name" value="EamA"/>
    <property type="match status" value="2"/>
</dbReference>
<accession>A0ABY6HWM2</accession>
<reference evidence="8" key="1">
    <citation type="submission" date="2022-09" db="EMBL/GenBank/DDBJ databases">
        <title>Actin cytoskeleton and complex cell architecture in an #Asgard archaeon.</title>
        <authorList>
            <person name="Ponce Toledo R.I."/>
            <person name="Schleper C."/>
            <person name="Rodrigues Oliveira T."/>
            <person name="Wollweber F."/>
            <person name="Xu J."/>
            <person name="Rittmann S."/>
            <person name="Klingl A."/>
            <person name="Pilhofer M."/>
        </authorList>
    </citation>
    <scope>NUCLEOTIDE SEQUENCE</scope>
    <source>
        <strain evidence="8">B-35</strain>
    </source>
</reference>
<evidence type="ECO:0000313" key="8">
    <source>
        <dbReference type="EMBL" id="UYP47912.1"/>
    </source>
</evidence>
<feature type="transmembrane region" description="Helical" evidence="6">
    <location>
        <begin position="263"/>
        <end position="282"/>
    </location>
</feature>
<comment type="subcellular location">
    <subcellularLocation>
        <location evidence="1">Cell membrane</location>
        <topology evidence="1">Multi-pass membrane protein</topology>
    </subcellularLocation>
</comment>
<keyword evidence="3 6" id="KW-0812">Transmembrane</keyword>
<dbReference type="Gene3D" id="1.10.3730.20">
    <property type="match status" value="1"/>
</dbReference>
<feature type="transmembrane region" description="Helical" evidence="6">
    <location>
        <begin position="157"/>
        <end position="177"/>
    </location>
</feature>
<feature type="transmembrane region" description="Helical" evidence="6">
    <location>
        <begin position="73"/>
        <end position="92"/>
    </location>
</feature>
<organism evidence="8 9">
    <name type="scientific">Candidatus Lokiarchaeum ossiferum</name>
    <dbReference type="NCBI Taxonomy" id="2951803"/>
    <lineage>
        <taxon>Archaea</taxon>
        <taxon>Promethearchaeati</taxon>
        <taxon>Promethearchaeota</taxon>
        <taxon>Promethearchaeia</taxon>
        <taxon>Promethearchaeales</taxon>
        <taxon>Promethearchaeaceae</taxon>
        <taxon>Candidatus Lokiarchaeum</taxon>
    </lineage>
</organism>
<keyword evidence="4 6" id="KW-1133">Transmembrane helix</keyword>
<feature type="domain" description="EamA" evidence="7">
    <location>
        <begin position="159"/>
        <end position="305"/>
    </location>
</feature>
<keyword evidence="9" id="KW-1185">Reference proteome</keyword>
<dbReference type="Proteomes" id="UP001208689">
    <property type="component" value="Chromosome"/>
</dbReference>
<feature type="transmembrane region" description="Helical" evidence="6">
    <location>
        <begin position="98"/>
        <end position="119"/>
    </location>
</feature>
<dbReference type="PANTHER" id="PTHR32322:SF18">
    <property type="entry name" value="S-ADENOSYLMETHIONINE_S-ADENOSYLHOMOCYSTEINE TRANSPORTER"/>
    <property type="match status" value="1"/>
</dbReference>
<dbReference type="SUPFAM" id="SSF103481">
    <property type="entry name" value="Multidrug resistance efflux transporter EmrE"/>
    <property type="match status" value="2"/>
</dbReference>
<dbReference type="InterPro" id="IPR050638">
    <property type="entry name" value="AA-Vitamin_Transporters"/>
</dbReference>
<dbReference type="PANTHER" id="PTHR32322">
    <property type="entry name" value="INNER MEMBRANE TRANSPORTER"/>
    <property type="match status" value="1"/>
</dbReference>
<evidence type="ECO:0000256" key="6">
    <source>
        <dbReference type="SAM" id="Phobius"/>
    </source>
</evidence>
<gene>
    <name evidence="8" type="ORF">NEF87_004197</name>
</gene>
<name>A0ABY6HWM2_9ARCH</name>
<evidence type="ECO:0000256" key="5">
    <source>
        <dbReference type="ARBA" id="ARBA00023136"/>
    </source>
</evidence>
<keyword evidence="5 6" id="KW-0472">Membrane</keyword>
<dbReference type="EMBL" id="CP104013">
    <property type="protein sequence ID" value="UYP47912.1"/>
    <property type="molecule type" value="Genomic_DNA"/>
</dbReference>
<keyword evidence="2" id="KW-1003">Cell membrane</keyword>
<feature type="domain" description="EamA" evidence="7">
    <location>
        <begin position="7"/>
        <end position="144"/>
    </location>
</feature>
<proteinExistence type="predicted"/>
<dbReference type="InterPro" id="IPR000620">
    <property type="entry name" value="EamA_dom"/>
</dbReference>
<evidence type="ECO:0000256" key="3">
    <source>
        <dbReference type="ARBA" id="ARBA00022692"/>
    </source>
</evidence>
<feature type="transmembrane region" description="Helical" evidence="6">
    <location>
        <begin position="7"/>
        <end position="30"/>
    </location>
</feature>
<feature type="transmembrane region" description="Helical" evidence="6">
    <location>
        <begin position="230"/>
        <end position="251"/>
    </location>
</feature>
<protein>
    <recommendedName>
        <fullName evidence="7">EamA domain-containing protein</fullName>
    </recommendedName>
</protein>
<feature type="transmembrane region" description="Helical" evidence="6">
    <location>
        <begin position="198"/>
        <end position="218"/>
    </location>
</feature>
<feature type="transmembrane region" description="Helical" evidence="6">
    <location>
        <begin position="131"/>
        <end position="151"/>
    </location>
</feature>
<evidence type="ECO:0000259" key="7">
    <source>
        <dbReference type="Pfam" id="PF00892"/>
    </source>
</evidence>
<evidence type="ECO:0000256" key="1">
    <source>
        <dbReference type="ARBA" id="ARBA00004651"/>
    </source>
</evidence>
<dbReference type="InterPro" id="IPR037185">
    <property type="entry name" value="EmrE-like"/>
</dbReference>
<evidence type="ECO:0000256" key="4">
    <source>
        <dbReference type="ARBA" id="ARBA00022989"/>
    </source>
</evidence>
<evidence type="ECO:0000313" key="9">
    <source>
        <dbReference type="Proteomes" id="UP001208689"/>
    </source>
</evidence>
<feature type="transmembrane region" description="Helical" evidence="6">
    <location>
        <begin position="288"/>
        <end position="305"/>
    </location>
</feature>